<comment type="caution">
    <text evidence="2">The sequence shown here is derived from an EMBL/GenBank/DDBJ whole genome shotgun (WGS) entry which is preliminary data.</text>
</comment>
<feature type="compositionally biased region" description="Basic and acidic residues" evidence="1">
    <location>
        <begin position="7"/>
        <end position="21"/>
    </location>
</feature>
<feature type="compositionally biased region" description="Basic and acidic residues" evidence="1">
    <location>
        <begin position="53"/>
        <end position="68"/>
    </location>
</feature>
<proteinExistence type="predicted"/>
<feature type="compositionally biased region" description="Low complexity" evidence="1">
    <location>
        <begin position="32"/>
        <end position="47"/>
    </location>
</feature>
<feature type="compositionally biased region" description="Polar residues" evidence="1">
    <location>
        <begin position="22"/>
        <end position="31"/>
    </location>
</feature>
<dbReference type="OrthoDB" id="4367922at2759"/>
<keyword evidence="3" id="KW-1185">Reference proteome</keyword>
<reference evidence="2 3" key="1">
    <citation type="submission" date="2016-10" db="EMBL/GenBank/DDBJ databases">
        <title>Genome sequence of the ascomycete fungus Penicillium subrubescens.</title>
        <authorList>
            <person name="De Vries R.P."/>
            <person name="Peng M."/>
            <person name="Dilokpimol A."/>
            <person name="Hilden K."/>
            <person name="Makela M.R."/>
            <person name="Grigoriev I."/>
            <person name="Riley R."/>
            <person name="Granchi Z."/>
        </authorList>
    </citation>
    <scope>NUCLEOTIDE SEQUENCE [LARGE SCALE GENOMIC DNA]</scope>
    <source>
        <strain evidence="2 3">CBS 132785</strain>
    </source>
</reference>
<protein>
    <submittedName>
        <fullName evidence="2">Uncharacterized protein</fullName>
    </submittedName>
</protein>
<sequence length="93" mass="10535">MSNLLRRASDAFHHHQRKSSEDSVNQDSLVNPAQEPQEPVEPQIPAVSQPEPQESKVEAAAGESKDQAGNKPAHHHNLGWFRRPSVEEREKRR</sequence>
<evidence type="ECO:0000313" key="2">
    <source>
        <dbReference type="EMBL" id="OKP10698.1"/>
    </source>
</evidence>
<name>A0A1Q5UDZ8_9EURO</name>
<dbReference type="Proteomes" id="UP000186955">
    <property type="component" value="Unassembled WGS sequence"/>
</dbReference>
<accession>A0A1Q5UDZ8</accession>
<evidence type="ECO:0000313" key="3">
    <source>
        <dbReference type="Proteomes" id="UP000186955"/>
    </source>
</evidence>
<gene>
    <name evidence="2" type="ORF">PENSUB_4001</name>
</gene>
<organism evidence="2 3">
    <name type="scientific">Penicillium subrubescens</name>
    <dbReference type="NCBI Taxonomy" id="1316194"/>
    <lineage>
        <taxon>Eukaryota</taxon>
        <taxon>Fungi</taxon>
        <taxon>Dikarya</taxon>
        <taxon>Ascomycota</taxon>
        <taxon>Pezizomycotina</taxon>
        <taxon>Eurotiomycetes</taxon>
        <taxon>Eurotiomycetidae</taxon>
        <taxon>Eurotiales</taxon>
        <taxon>Aspergillaceae</taxon>
        <taxon>Penicillium</taxon>
    </lineage>
</organism>
<dbReference type="AlphaFoldDB" id="A0A1Q5UDZ8"/>
<dbReference type="EMBL" id="MNBE01000313">
    <property type="protein sequence ID" value="OKP10698.1"/>
    <property type="molecule type" value="Genomic_DNA"/>
</dbReference>
<feature type="region of interest" description="Disordered" evidence="1">
    <location>
        <begin position="1"/>
        <end position="93"/>
    </location>
</feature>
<evidence type="ECO:0000256" key="1">
    <source>
        <dbReference type="SAM" id="MobiDB-lite"/>
    </source>
</evidence>
<feature type="compositionally biased region" description="Basic and acidic residues" evidence="1">
    <location>
        <begin position="84"/>
        <end position="93"/>
    </location>
</feature>